<dbReference type="Proteomes" id="UP000751190">
    <property type="component" value="Unassembled WGS sequence"/>
</dbReference>
<evidence type="ECO:0000256" key="6">
    <source>
        <dbReference type="ARBA" id="ARBA00023054"/>
    </source>
</evidence>
<evidence type="ECO:0000256" key="7">
    <source>
        <dbReference type="ARBA" id="ARBA00023069"/>
    </source>
</evidence>
<reference evidence="12" key="1">
    <citation type="submission" date="2021-05" db="EMBL/GenBank/DDBJ databases">
        <title>The genome of the haptophyte Pavlova lutheri (Diacronema luteri, Pavlovales) - a model for lipid biosynthesis in eukaryotic algae.</title>
        <authorList>
            <person name="Hulatt C.J."/>
            <person name="Posewitz M.C."/>
        </authorList>
    </citation>
    <scope>NUCLEOTIDE SEQUENCE</scope>
    <source>
        <strain evidence="12">NIVA-4/92</strain>
    </source>
</reference>
<evidence type="ECO:0000256" key="1">
    <source>
        <dbReference type="ARBA" id="ARBA00004138"/>
    </source>
</evidence>
<evidence type="ECO:0000256" key="4">
    <source>
        <dbReference type="ARBA" id="ARBA00021815"/>
    </source>
</evidence>
<dbReference type="Pfam" id="PF11527">
    <property type="entry name" value="ARL2_Bind_BART"/>
    <property type="match status" value="1"/>
</dbReference>
<comment type="similarity">
    <text evidence="3">Belongs to the CFAP36 family.</text>
</comment>
<evidence type="ECO:0000313" key="12">
    <source>
        <dbReference type="EMBL" id="KAG8463874.1"/>
    </source>
</evidence>
<evidence type="ECO:0000313" key="13">
    <source>
        <dbReference type="Proteomes" id="UP000751190"/>
    </source>
</evidence>
<organism evidence="12 13">
    <name type="scientific">Diacronema lutheri</name>
    <name type="common">Unicellular marine alga</name>
    <name type="synonym">Monochrysis lutheri</name>
    <dbReference type="NCBI Taxonomy" id="2081491"/>
    <lineage>
        <taxon>Eukaryota</taxon>
        <taxon>Haptista</taxon>
        <taxon>Haptophyta</taxon>
        <taxon>Pavlovophyceae</taxon>
        <taxon>Pavlovales</taxon>
        <taxon>Pavlovaceae</taxon>
        <taxon>Diacronema</taxon>
    </lineage>
</organism>
<dbReference type="InterPro" id="IPR042541">
    <property type="entry name" value="BART_sf"/>
</dbReference>
<evidence type="ECO:0000256" key="5">
    <source>
        <dbReference type="ARBA" id="ARBA00022490"/>
    </source>
</evidence>
<evidence type="ECO:0000256" key="2">
    <source>
        <dbReference type="ARBA" id="ARBA00004496"/>
    </source>
</evidence>
<sequence>MGASSSADSLPPEQLVRVVSRVAQATAAQASQLVAGRPAAHATDDGGSPPSERDVVETVFEAVASDPVWRAALLNYIDSHCEAFTSDDDNAHELATIHARYTQLYEQLLTATLQRLRVSLDEFVLSLQRGAQSGSMEAAVLRDMLDAMMDFVAFKQMMVARHHWIVRARDQRRSAAARAARSPLGERQAGAPASASACDAQIDAEAAELARVQLWGLQKRTAESVPAPTLYASELATTLPAARGVATERGDGSARAAARGAACPREPASLPLPREAGSAQDLPASPLSRAARILSSDRPTAGAAGVERSLEGSSIFVSGATSQSVELGRLNPPSAAVSPPAHGGYGWLGALPVADADAEHSRDEREDEREDERARAQHEVSREGDARCAARREIIRLVDERTPLPAARRPSHDWLGDAAAAARRLERSRAAAAVLEQGEAMATQIAAQGAARPALSDDMAAARAAALDERLSQLLSRRAAHAQGDEHVDADGAAGDQAMEDEIEQLLSETDDVLSRSLTVSNGHARATPGHVRTAPHEPSAVHAAR</sequence>
<evidence type="ECO:0000256" key="3">
    <source>
        <dbReference type="ARBA" id="ARBA00007460"/>
    </source>
</evidence>
<evidence type="ECO:0000256" key="10">
    <source>
        <dbReference type="SAM" id="MobiDB-lite"/>
    </source>
</evidence>
<feature type="compositionally biased region" description="Low complexity" evidence="10">
    <location>
        <begin position="253"/>
        <end position="262"/>
    </location>
</feature>
<dbReference type="InterPro" id="IPR023379">
    <property type="entry name" value="BART_dom"/>
</dbReference>
<keyword evidence="13" id="KW-1185">Reference proteome</keyword>
<dbReference type="GO" id="GO:0005930">
    <property type="term" value="C:axoneme"/>
    <property type="evidence" value="ECO:0007669"/>
    <property type="project" value="TreeGrafter"/>
</dbReference>
<accession>A0A8J5XG15</accession>
<evidence type="ECO:0000259" key="11">
    <source>
        <dbReference type="Pfam" id="PF11527"/>
    </source>
</evidence>
<dbReference type="PANTHER" id="PTHR21532">
    <property type="entry name" value="PHOSPHODIESTERASE HL"/>
    <property type="match status" value="1"/>
</dbReference>
<name>A0A8J5XG15_DIALT</name>
<keyword evidence="7" id="KW-0969">Cilium</keyword>
<feature type="compositionally biased region" description="Acidic residues" evidence="10">
    <location>
        <begin position="498"/>
        <end position="512"/>
    </location>
</feature>
<feature type="region of interest" description="Disordered" evidence="10">
    <location>
        <begin position="243"/>
        <end position="284"/>
    </location>
</feature>
<keyword evidence="5" id="KW-0963">Cytoplasm</keyword>
<gene>
    <name evidence="12" type="ORF">KFE25_000042</name>
</gene>
<keyword evidence="6" id="KW-0175">Coiled coil</keyword>
<dbReference type="GO" id="GO:0097546">
    <property type="term" value="C:ciliary base"/>
    <property type="evidence" value="ECO:0007669"/>
    <property type="project" value="TreeGrafter"/>
</dbReference>
<feature type="region of interest" description="Disordered" evidence="10">
    <location>
        <begin position="33"/>
        <end position="53"/>
    </location>
</feature>
<dbReference type="EMBL" id="JAGTXO010000014">
    <property type="protein sequence ID" value="KAG8463874.1"/>
    <property type="molecule type" value="Genomic_DNA"/>
</dbReference>
<dbReference type="AlphaFoldDB" id="A0A8J5XG15"/>
<dbReference type="Gene3D" id="1.20.1520.10">
    <property type="entry name" value="ADP-ribosylation factor-like 2-binding protein, domain"/>
    <property type="match status" value="1"/>
</dbReference>
<feature type="domain" description="BART" evidence="11">
    <location>
        <begin position="55"/>
        <end position="161"/>
    </location>
</feature>
<comment type="caution">
    <text evidence="12">The sequence shown here is derived from an EMBL/GenBank/DDBJ whole genome shotgun (WGS) entry which is preliminary data.</text>
</comment>
<protein>
    <recommendedName>
        <fullName evidence="4">Cilia- and flagella-associated protein 36</fullName>
    </recommendedName>
    <alternativeName>
        <fullName evidence="9">Coiled-coil domain-containing protein 104</fullName>
    </alternativeName>
</protein>
<comment type="subcellular location">
    <subcellularLocation>
        <location evidence="1">Cell projection</location>
        <location evidence="1">Cilium</location>
    </subcellularLocation>
    <subcellularLocation>
        <location evidence="2">Cytoplasm</location>
    </subcellularLocation>
</comment>
<proteinExistence type="inferred from homology"/>
<feature type="compositionally biased region" description="Basic and acidic residues" evidence="10">
    <location>
        <begin position="371"/>
        <end position="385"/>
    </location>
</feature>
<dbReference type="PANTHER" id="PTHR21532:SF0">
    <property type="entry name" value="CILIA- AND FLAGELLA-ASSOCIATED PROTEIN 36"/>
    <property type="match status" value="1"/>
</dbReference>
<feature type="region of interest" description="Disordered" evidence="10">
    <location>
        <begin position="356"/>
        <end position="385"/>
    </location>
</feature>
<dbReference type="InterPro" id="IPR038888">
    <property type="entry name" value="CFAP36"/>
</dbReference>
<dbReference type="OrthoDB" id="272687at2759"/>
<feature type="region of interest" description="Disordered" evidence="10">
    <location>
        <begin position="478"/>
        <end position="546"/>
    </location>
</feature>
<evidence type="ECO:0000256" key="8">
    <source>
        <dbReference type="ARBA" id="ARBA00023273"/>
    </source>
</evidence>
<keyword evidence="8" id="KW-0966">Cell projection</keyword>
<evidence type="ECO:0000256" key="9">
    <source>
        <dbReference type="ARBA" id="ARBA00031593"/>
    </source>
</evidence>